<dbReference type="Gene3D" id="1.10.260.40">
    <property type="entry name" value="lambda repressor-like DNA-binding domains"/>
    <property type="match status" value="1"/>
</dbReference>
<evidence type="ECO:0000313" key="6">
    <source>
        <dbReference type="Proteomes" id="UP000886890"/>
    </source>
</evidence>
<dbReference type="GO" id="GO:0000976">
    <property type="term" value="F:transcription cis-regulatory region binding"/>
    <property type="evidence" value="ECO:0007669"/>
    <property type="project" value="TreeGrafter"/>
</dbReference>
<dbReference type="PROSITE" id="PS50932">
    <property type="entry name" value="HTH_LACI_2"/>
    <property type="match status" value="1"/>
</dbReference>
<keyword evidence="3" id="KW-0804">Transcription</keyword>
<keyword evidence="2" id="KW-0238">DNA-binding</keyword>
<name>A0A9D1XHD1_9FIRM</name>
<feature type="domain" description="HTH lacI-type" evidence="4">
    <location>
        <begin position="6"/>
        <end position="60"/>
    </location>
</feature>
<sequence length="356" mass="40435">MARSELNIYTIAKEAGVSPSTVSRVMTRNARVSEEKRRRVEEVIRKYDYRPNALAQGLANPKTKVIGLLSSDLMNPYYAQLLTKCEYEMNLQGYYPMIFSPMNSYELEVKYLQKMFDMRADAIILMGGKSDQLVTDPEYADLINRLAESVPVVTTGKVEGARCWQVAIDEMGGVDLAMEHLFSLGHRHIAMIGGRNHVKSTYDKRMRYKTILRSHGITFRERYLPESDYDIEGGYKCMNRLFDTNRTMPTAVMAINDFSAVGVMRSVKERGLRIPEDMAVVSFDNTFLVDTVMPRLTSVCYDYDLLGKTLVDTAVWLINGEEVPAVQRIPSRLVVRNSTVKTAPDPDWQSCKASEI</sequence>
<dbReference type="GO" id="GO:0003700">
    <property type="term" value="F:DNA-binding transcription factor activity"/>
    <property type="evidence" value="ECO:0007669"/>
    <property type="project" value="TreeGrafter"/>
</dbReference>
<dbReference type="InterPro" id="IPR046335">
    <property type="entry name" value="LacI/GalR-like_sensor"/>
</dbReference>
<reference evidence="5" key="2">
    <citation type="submission" date="2021-04" db="EMBL/GenBank/DDBJ databases">
        <authorList>
            <person name="Gilroy R."/>
        </authorList>
    </citation>
    <scope>NUCLEOTIDE SEQUENCE</scope>
    <source>
        <strain evidence="5">CHK183-1962</strain>
    </source>
</reference>
<evidence type="ECO:0000256" key="3">
    <source>
        <dbReference type="ARBA" id="ARBA00023163"/>
    </source>
</evidence>
<accession>A0A9D1XHD1</accession>
<dbReference type="SMART" id="SM00354">
    <property type="entry name" value="HTH_LACI"/>
    <property type="match status" value="1"/>
</dbReference>
<evidence type="ECO:0000259" key="4">
    <source>
        <dbReference type="PROSITE" id="PS50932"/>
    </source>
</evidence>
<dbReference type="InterPro" id="IPR010982">
    <property type="entry name" value="Lambda_DNA-bd_dom_sf"/>
</dbReference>
<dbReference type="EMBL" id="DXEK01000170">
    <property type="protein sequence ID" value="HIX78005.1"/>
    <property type="molecule type" value="Genomic_DNA"/>
</dbReference>
<dbReference type="CDD" id="cd06267">
    <property type="entry name" value="PBP1_LacI_sugar_binding-like"/>
    <property type="match status" value="1"/>
</dbReference>
<dbReference type="Pfam" id="PF00356">
    <property type="entry name" value="LacI"/>
    <property type="match status" value="1"/>
</dbReference>
<keyword evidence="1" id="KW-0805">Transcription regulation</keyword>
<evidence type="ECO:0000256" key="1">
    <source>
        <dbReference type="ARBA" id="ARBA00023015"/>
    </source>
</evidence>
<dbReference type="Proteomes" id="UP000886890">
    <property type="component" value="Unassembled WGS sequence"/>
</dbReference>
<evidence type="ECO:0000256" key="2">
    <source>
        <dbReference type="ARBA" id="ARBA00023125"/>
    </source>
</evidence>
<evidence type="ECO:0000313" key="5">
    <source>
        <dbReference type="EMBL" id="HIX78005.1"/>
    </source>
</evidence>
<dbReference type="InterPro" id="IPR028082">
    <property type="entry name" value="Peripla_BP_I"/>
</dbReference>
<dbReference type="Pfam" id="PF13377">
    <property type="entry name" value="Peripla_BP_3"/>
    <property type="match status" value="1"/>
</dbReference>
<gene>
    <name evidence="5" type="ORF">H9734_10475</name>
</gene>
<dbReference type="CDD" id="cd01392">
    <property type="entry name" value="HTH_LacI"/>
    <property type="match status" value="1"/>
</dbReference>
<dbReference type="PANTHER" id="PTHR30146:SF109">
    <property type="entry name" value="HTH-TYPE TRANSCRIPTIONAL REGULATOR GALS"/>
    <property type="match status" value="1"/>
</dbReference>
<comment type="caution">
    <text evidence="5">The sequence shown here is derived from an EMBL/GenBank/DDBJ whole genome shotgun (WGS) entry which is preliminary data.</text>
</comment>
<protein>
    <submittedName>
        <fullName evidence="5">LacI family transcriptional regulator</fullName>
    </submittedName>
</protein>
<dbReference type="InterPro" id="IPR000843">
    <property type="entry name" value="HTH_LacI"/>
</dbReference>
<dbReference type="Gene3D" id="3.40.50.2300">
    <property type="match status" value="2"/>
</dbReference>
<proteinExistence type="predicted"/>
<dbReference type="SUPFAM" id="SSF47413">
    <property type="entry name" value="lambda repressor-like DNA-binding domains"/>
    <property type="match status" value="1"/>
</dbReference>
<dbReference type="PANTHER" id="PTHR30146">
    <property type="entry name" value="LACI-RELATED TRANSCRIPTIONAL REPRESSOR"/>
    <property type="match status" value="1"/>
</dbReference>
<organism evidence="5 6">
    <name type="scientific">Candidatus Fusicatenibacter merdavium</name>
    <dbReference type="NCBI Taxonomy" id="2838600"/>
    <lineage>
        <taxon>Bacteria</taxon>
        <taxon>Bacillati</taxon>
        <taxon>Bacillota</taxon>
        <taxon>Clostridia</taxon>
        <taxon>Lachnospirales</taxon>
        <taxon>Lachnospiraceae</taxon>
        <taxon>Fusicatenibacter</taxon>
    </lineage>
</organism>
<dbReference type="AlphaFoldDB" id="A0A9D1XHD1"/>
<reference evidence="5" key="1">
    <citation type="journal article" date="2021" name="PeerJ">
        <title>Extensive microbial diversity within the chicken gut microbiome revealed by metagenomics and culture.</title>
        <authorList>
            <person name="Gilroy R."/>
            <person name="Ravi A."/>
            <person name="Getino M."/>
            <person name="Pursley I."/>
            <person name="Horton D.L."/>
            <person name="Alikhan N.F."/>
            <person name="Baker D."/>
            <person name="Gharbi K."/>
            <person name="Hall N."/>
            <person name="Watson M."/>
            <person name="Adriaenssens E.M."/>
            <person name="Foster-Nyarko E."/>
            <person name="Jarju S."/>
            <person name="Secka A."/>
            <person name="Antonio M."/>
            <person name="Oren A."/>
            <person name="Chaudhuri R.R."/>
            <person name="La Ragione R."/>
            <person name="Hildebrand F."/>
            <person name="Pallen M.J."/>
        </authorList>
    </citation>
    <scope>NUCLEOTIDE SEQUENCE</scope>
    <source>
        <strain evidence="5">CHK183-1962</strain>
    </source>
</reference>
<dbReference type="SUPFAM" id="SSF53822">
    <property type="entry name" value="Periplasmic binding protein-like I"/>
    <property type="match status" value="1"/>
</dbReference>